<dbReference type="InterPro" id="IPR036097">
    <property type="entry name" value="HisK_dim/P_sf"/>
</dbReference>
<dbReference type="CDD" id="cd00082">
    <property type="entry name" value="HisKA"/>
    <property type="match status" value="1"/>
</dbReference>
<evidence type="ECO:0000256" key="10">
    <source>
        <dbReference type="SAM" id="Phobius"/>
    </source>
</evidence>
<feature type="transmembrane region" description="Helical" evidence="10">
    <location>
        <begin position="62"/>
        <end position="81"/>
    </location>
</feature>
<comment type="catalytic activity">
    <reaction evidence="1">
        <text>ATP + protein L-histidine = ADP + protein N-phospho-L-histidine.</text>
        <dbReference type="EC" id="2.7.13.3"/>
    </reaction>
</comment>
<dbReference type="AlphaFoldDB" id="A0A4Q9GGK2"/>
<dbReference type="SMART" id="SM00388">
    <property type="entry name" value="HisKA"/>
    <property type="match status" value="1"/>
</dbReference>
<accession>A0A4Q9GGK2</accession>
<dbReference type="EC" id="2.7.13.3" evidence="3"/>
<name>A0A4Q9GGK2_9HYPH</name>
<keyword evidence="10" id="KW-1133">Transmembrane helix</keyword>
<evidence type="ECO:0000256" key="6">
    <source>
        <dbReference type="ARBA" id="ARBA00022679"/>
    </source>
</evidence>
<dbReference type="GO" id="GO:0000155">
    <property type="term" value="F:phosphorelay sensor kinase activity"/>
    <property type="evidence" value="ECO:0007669"/>
    <property type="project" value="InterPro"/>
</dbReference>
<dbReference type="OrthoDB" id="9785252at2"/>
<dbReference type="InterPro" id="IPR003594">
    <property type="entry name" value="HATPase_dom"/>
</dbReference>
<keyword evidence="7" id="KW-0547">Nucleotide-binding</keyword>
<dbReference type="SUPFAM" id="SSF55874">
    <property type="entry name" value="ATPase domain of HSP90 chaperone/DNA topoisomerase II/histidine kinase"/>
    <property type="match status" value="1"/>
</dbReference>
<evidence type="ECO:0000256" key="3">
    <source>
        <dbReference type="ARBA" id="ARBA00012438"/>
    </source>
</evidence>
<dbReference type="SMART" id="SM00387">
    <property type="entry name" value="HATPase_c"/>
    <property type="match status" value="1"/>
</dbReference>
<feature type="domain" description="Histidine kinase" evidence="11">
    <location>
        <begin position="199"/>
        <end position="406"/>
    </location>
</feature>
<keyword evidence="6" id="KW-0808">Transferase</keyword>
<keyword evidence="8 12" id="KW-0418">Kinase</keyword>
<evidence type="ECO:0000259" key="11">
    <source>
        <dbReference type="PROSITE" id="PS50109"/>
    </source>
</evidence>
<dbReference type="InterPro" id="IPR036890">
    <property type="entry name" value="HATPase_C_sf"/>
</dbReference>
<dbReference type="Proteomes" id="UP000291613">
    <property type="component" value="Unassembled WGS sequence"/>
</dbReference>
<comment type="subcellular location">
    <subcellularLocation>
        <location evidence="2">Cell membrane</location>
        <topology evidence="2">Multi-pass membrane protein</topology>
    </subcellularLocation>
</comment>
<dbReference type="Pfam" id="PF02518">
    <property type="entry name" value="HATPase_c"/>
    <property type="match status" value="1"/>
</dbReference>
<proteinExistence type="predicted"/>
<dbReference type="Gene3D" id="3.30.565.10">
    <property type="entry name" value="Histidine kinase-like ATPase, C-terminal domain"/>
    <property type="match status" value="1"/>
</dbReference>
<dbReference type="GO" id="GO:0005524">
    <property type="term" value="F:ATP binding"/>
    <property type="evidence" value="ECO:0007669"/>
    <property type="project" value="UniProtKB-KW"/>
</dbReference>
<feature type="transmembrane region" description="Helical" evidence="10">
    <location>
        <begin position="109"/>
        <end position="127"/>
    </location>
</feature>
<keyword evidence="10" id="KW-0812">Transmembrane</keyword>
<comment type="caution">
    <text evidence="12">The sequence shown here is derived from an EMBL/GenBank/DDBJ whole genome shotgun (WGS) entry which is preliminary data.</text>
</comment>
<dbReference type="RefSeq" id="WP_131003859.1">
    <property type="nucleotide sequence ID" value="NZ_JBHSZR010000013.1"/>
</dbReference>
<keyword evidence="4" id="KW-1003">Cell membrane</keyword>
<evidence type="ECO:0000256" key="8">
    <source>
        <dbReference type="ARBA" id="ARBA00022777"/>
    </source>
</evidence>
<dbReference type="GO" id="GO:0005886">
    <property type="term" value="C:plasma membrane"/>
    <property type="evidence" value="ECO:0007669"/>
    <property type="project" value="UniProtKB-SubCell"/>
</dbReference>
<sequence>MHQLIQLRWIAVVGQITTILLVEYWLGVALPLAAMAMVTAALVALNLISLARLRSRMSATNAELFVALAFDAAALTAQLYLSGGATNPFAFLFLLHVMLSALLLEAWSTWAIVVITVACFAFLTMNYQPLALPEGRDGDLFRLHIEGMLICFMLNAALLVVFVARINRNLKERDGRLATLRQHAAEEDHIVRMGLLASGAAHELGTPLATIDVILSDWRREEALTSEPERAAEIDDMLAEIRRCKSIVGGILLSAGEARGEELRVTTVRAFLNDIVEDRRAARPAGRIDFDDAFGEDVSIISDSALKQVIGNVIDNAVDASPRWVGVSAVREGSTLRLSVGDSGPGFTREMLAGFGRPYSSTKGRPGGGLGLFLVVNVLRKLGGAVAAANRPEGGAIVTLSLPLAALSIDVAAADAL</sequence>
<dbReference type="InterPro" id="IPR003661">
    <property type="entry name" value="HisK_dim/P_dom"/>
</dbReference>
<evidence type="ECO:0000256" key="2">
    <source>
        <dbReference type="ARBA" id="ARBA00004651"/>
    </source>
</evidence>
<dbReference type="PANTHER" id="PTHR44936">
    <property type="entry name" value="SENSOR PROTEIN CREC"/>
    <property type="match status" value="1"/>
</dbReference>
<feature type="transmembrane region" description="Helical" evidence="10">
    <location>
        <begin position="32"/>
        <end position="50"/>
    </location>
</feature>
<reference evidence="12 13" key="1">
    <citation type="submission" date="2019-02" db="EMBL/GenBank/DDBJ databases">
        <title>Hansschlegelia quercus sp. nov., a novel methylotrophic bacterium from buds of oak (Quercus robur L.).</title>
        <authorList>
            <person name="Agafonova N.V."/>
            <person name="Kaparullina E.N."/>
            <person name="Grouzdev D.S."/>
            <person name="Doronina N.V."/>
        </authorList>
    </citation>
    <scope>NUCLEOTIDE SEQUENCE [LARGE SCALE GENOMIC DNA]</scope>
    <source>
        <strain evidence="12 13">Dub</strain>
    </source>
</reference>
<dbReference type="InterPro" id="IPR050980">
    <property type="entry name" value="2C_sensor_his_kinase"/>
</dbReference>
<dbReference type="PRINTS" id="PR00344">
    <property type="entry name" value="BCTRLSENSOR"/>
</dbReference>
<keyword evidence="5" id="KW-0597">Phosphoprotein</keyword>
<keyword evidence="13" id="KW-1185">Reference proteome</keyword>
<keyword evidence="10" id="KW-0472">Membrane</keyword>
<evidence type="ECO:0000256" key="1">
    <source>
        <dbReference type="ARBA" id="ARBA00000085"/>
    </source>
</evidence>
<evidence type="ECO:0000256" key="9">
    <source>
        <dbReference type="ARBA" id="ARBA00022840"/>
    </source>
</evidence>
<evidence type="ECO:0000256" key="4">
    <source>
        <dbReference type="ARBA" id="ARBA00022475"/>
    </source>
</evidence>
<feature type="transmembrane region" description="Helical" evidence="10">
    <location>
        <begin position="7"/>
        <end position="26"/>
    </location>
</feature>
<dbReference type="InterPro" id="IPR004358">
    <property type="entry name" value="Sig_transdc_His_kin-like_C"/>
</dbReference>
<evidence type="ECO:0000256" key="5">
    <source>
        <dbReference type="ARBA" id="ARBA00022553"/>
    </source>
</evidence>
<dbReference type="PANTHER" id="PTHR44936:SF10">
    <property type="entry name" value="SENSOR PROTEIN RSTB"/>
    <property type="match status" value="1"/>
</dbReference>
<dbReference type="PROSITE" id="PS50109">
    <property type="entry name" value="HIS_KIN"/>
    <property type="match status" value="1"/>
</dbReference>
<feature type="transmembrane region" description="Helical" evidence="10">
    <location>
        <begin position="147"/>
        <end position="166"/>
    </location>
</feature>
<evidence type="ECO:0000313" key="13">
    <source>
        <dbReference type="Proteomes" id="UP000291613"/>
    </source>
</evidence>
<gene>
    <name evidence="12" type="ORF">EYR15_11575</name>
</gene>
<dbReference type="EMBL" id="SIUB01000005">
    <property type="protein sequence ID" value="TBN52626.1"/>
    <property type="molecule type" value="Genomic_DNA"/>
</dbReference>
<evidence type="ECO:0000256" key="7">
    <source>
        <dbReference type="ARBA" id="ARBA00022741"/>
    </source>
</evidence>
<keyword evidence="9" id="KW-0067">ATP-binding</keyword>
<dbReference type="SUPFAM" id="SSF47384">
    <property type="entry name" value="Homodimeric domain of signal transducing histidine kinase"/>
    <property type="match status" value="1"/>
</dbReference>
<dbReference type="Gene3D" id="1.10.287.130">
    <property type="match status" value="1"/>
</dbReference>
<protein>
    <recommendedName>
        <fullName evidence="3">histidine kinase</fullName>
        <ecNumber evidence="3">2.7.13.3</ecNumber>
    </recommendedName>
</protein>
<organism evidence="12 13">
    <name type="scientific">Hansschlegelia quercus</name>
    <dbReference type="NCBI Taxonomy" id="2528245"/>
    <lineage>
        <taxon>Bacteria</taxon>
        <taxon>Pseudomonadati</taxon>
        <taxon>Pseudomonadota</taxon>
        <taxon>Alphaproteobacteria</taxon>
        <taxon>Hyphomicrobiales</taxon>
        <taxon>Methylopilaceae</taxon>
        <taxon>Hansschlegelia</taxon>
    </lineage>
</organism>
<evidence type="ECO:0000313" key="12">
    <source>
        <dbReference type="EMBL" id="TBN52626.1"/>
    </source>
</evidence>
<dbReference type="InterPro" id="IPR005467">
    <property type="entry name" value="His_kinase_dom"/>
</dbReference>